<accession>A0A7W3W4J3</accession>
<dbReference type="PANTHER" id="PTHR31793:SF27">
    <property type="entry name" value="NOVEL THIOESTERASE SUPERFAMILY DOMAIN AND SAPOSIN A-TYPE DOMAIN CONTAINING PROTEIN (0610012H03RIK)"/>
    <property type="match status" value="1"/>
</dbReference>
<gene>
    <name evidence="3" type="ORF">H4281_33805</name>
</gene>
<dbReference type="InterPro" id="IPR050563">
    <property type="entry name" value="4-hydroxybenzoyl-CoA_TE"/>
</dbReference>
<reference evidence="3 4" key="1">
    <citation type="submission" date="2020-08" db="EMBL/GenBank/DDBJ databases">
        <title>Amycolatopsis sp. nov. DR6-1 isolated from Dendrobium heterocarpum.</title>
        <authorList>
            <person name="Tedsree N."/>
            <person name="Kuncharoen N."/>
            <person name="Likhitwitayawuid K."/>
            <person name="Tanasupawat S."/>
        </authorList>
    </citation>
    <scope>NUCLEOTIDE SEQUENCE [LARGE SCALE GENOMIC DNA]</scope>
    <source>
        <strain evidence="3 4">DR6-1</strain>
    </source>
</reference>
<dbReference type="CDD" id="cd00586">
    <property type="entry name" value="4HBT"/>
    <property type="match status" value="1"/>
</dbReference>
<comment type="caution">
    <text evidence="3">The sequence shown here is derived from an EMBL/GenBank/DDBJ whole genome shotgun (WGS) entry which is preliminary data.</text>
</comment>
<keyword evidence="2" id="KW-0378">Hydrolase</keyword>
<dbReference type="PANTHER" id="PTHR31793">
    <property type="entry name" value="4-HYDROXYBENZOYL-COA THIOESTERASE FAMILY MEMBER"/>
    <property type="match status" value="1"/>
</dbReference>
<dbReference type="GO" id="GO:0047617">
    <property type="term" value="F:fatty acyl-CoA hydrolase activity"/>
    <property type="evidence" value="ECO:0007669"/>
    <property type="project" value="TreeGrafter"/>
</dbReference>
<dbReference type="SUPFAM" id="SSF54637">
    <property type="entry name" value="Thioesterase/thiol ester dehydrase-isomerase"/>
    <property type="match status" value="1"/>
</dbReference>
<dbReference type="AlphaFoldDB" id="A0A7W3W4J3"/>
<name>A0A7W3W4J3_9PSEU</name>
<evidence type="ECO:0000313" key="3">
    <source>
        <dbReference type="EMBL" id="MBB1158147.1"/>
    </source>
</evidence>
<dbReference type="InterPro" id="IPR029069">
    <property type="entry name" value="HotDog_dom_sf"/>
</dbReference>
<dbReference type="Gene3D" id="3.10.129.10">
    <property type="entry name" value="Hotdog Thioesterase"/>
    <property type="match status" value="1"/>
</dbReference>
<comment type="similarity">
    <text evidence="1">Belongs to the 4-hydroxybenzoyl-CoA thioesterase family.</text>
</comment>
<keyword evidence="4" id="KW-1185">Reference proteome</keyword>
<sequence>MTVPTRADFAVFSPIAPRWNDNDQYGHLNNTVYYEYFDTAVNGWLTEHCGPVTALDALGVVAETGCRYLSSASFPASLEVGFALRRLGKSSVAYELAVFPRGARTPHAVGHFVHVYVDPATRRPTVVPAPVATIVRTLPKQRERSGAL</sequence>
<organism evidence="3 4">
    <name type="scientific">Amycolatopsis dendrobii</name>
    <dbReference type="NCBI Taxonomy" id="2760662"/>
    <lineage>
        <taxon>Bacteria</taxon>
        <taxon>Bacillati</taxon>
        <taxon>Actinomycetota</taxon>
        <taxon>Actinomycetes</taxon>
        <taxon>Pseudonocardiales</taxon>
        <taxon>Pseudonocardiaceae</taxon>
        <taxon>Amycolatopsis</taxon>
    </lineage>
</organism>
<evidence type="ECO:0000313" key="4">
    <source>
        <dbReference type="Proteomes" id="UP000526734"/>
    </source>
</evidence>
<dbReference type="RefSeq" id="WP_182894903.1">
    <property type="nucleotide sequence ID" value="NZ_JACGZW010000012.1"/>
</dbReference>
<dbReference type="Pfam" id="PF13279">
    <property type="entry name" value="4HBT_2"/>
    <property type="match status" value="1"/>
</dbReference>
<protein>
    <submittedName>
        <fullName evidence="3">Acyl-CoA thioesterase</fullName>
    </submittedName>
</protein>
<proteinExistence type="inferred from homology"/>
<evidence type="ECO:0000256" key="1">
    <source>
        <dbReference type="ARBA" id="ARBA00005953"/>
    </source>
</evidence>
<dbReference type="EMBL" id="JACGZW010000012">
    <property type="protein sequence ID" value="MBB1158147.1"/>
    <property type="molecule type" value="Genomic_DNA"/>
</dbReference>
<dbReference type="Proteomes" id="UP000526734">
    <property type="component" value="Unassembled WGS sequence"/>
</dbReference>
<evidence type="ECO:0000256" key="2">
    <source>
        <dbReference type="ARBA" id="ARBA00022801"/>
    </source>
</evidence>